<comment type="caution">
    <text evidence="1">The sequence shown here is derived from an EMBL/GenBank/DDBJ whole genome shotgun (WGS) entry which is preliminary data.</text>
</comment>
<gene>
    <name evidence="1" type="ORF">GCWU000342_01712</name>
</gene>
<dbReference type="EMBL" id="ACIP02000004">
    <property type="protein sequence ID" value="EEP27718.1"/>
    <property type="molecule type" value="Genomic_DNA"/>
</dbReference>
<reference evidence="1" key="1">
    <citation type="submission" date="2009-04" db="EMBL/GenBank/DDBJ databases">
        <authorList>
            <person name="Weinstock G."/>
            <person name="Sodergren E."/>
            <person name="Clifton S."/>
            <person name="Fulton L."/>
            <person name="Fulton B."/>
            <person name="Courtney L."/>
            <person name="Fronick C."/>
            <person name="Harrison M."/>
            <person name="Strong C."/>
            <person name="Farmer C."/>
            <person name="Delahaunty K."/>
            <person name="Markovic C."/>
            <person name="Hall O."/>
            <person name="Minx P."/>
            <person name="Tomlinson C."/>
            <person name="Mitreva M."/>
            <person name="Nelson J."/>
            <person name="Hou S."/>
            <person name="Wollam A."/>
            <person name="Pepin K.H."/>
            <person name="Johnson M."/>
            <person name="Bhonagiri V."/>
            <person name="Nash W.E."/>
            <person name="Warren W."/>
            <person name="Chinwalla A."/>
            <person name="Mardis E.R."/>
            <person name="Wilson R.K."/>
        </authorList>
    </citation>
    <scope>NUCLEOTIDE SEQUENCE [LARGE SCALE GENOMIC DNA]</scope>
    <source>
        <strain evidence="1">DSM 14600</strain>
    </source>
</reference>
<dbReference type="AlphaFoldDB" id="C4GCL8"/>
<accession>C4GCL8</accession>
<organism evidence="1 2">
    <name type="scientific">Shuttleworthella satelles DSM 14600</name>
    <dbReference type="NCBI Taxonomy" id="626523"/>
    <lineage>
        <taxon>Bacteria</taxon>
        <taxon>Bacillati</taxon>
        <taxon>Bacillota</taxon>
        <taxon>Clostridia</taxon>
        <taxon>Lachnospirales</taxon>
        <taxon>Lachnospiraceae</taxon>
        <taxon>Shuttleworthella</taxon>
    </lineage>
</organism>
<dbReference type="Proteomes" id="UP000003494">
    <property type="component" value="Unassembled WGS sequence"/>
</dbReference>
<keyword evidence="2" id="KW-1185">Reference proteome</keyword>
<name>C4GCL8_9FIRM</name>
<evidence type="ECO:0000313" key="1">
    <source>
        <dbReference type="EMBL" id="EEP27718.1"/>
    </source>
</evidence>
<protein>
    <submittedName>
        <fullName evidence="1">Uncharacterized protein</fullName>
    </submittedName>
</protein>
<dbReference type="HOGENOM" id="CLU_3239596_0_0_9"/>
<sequence>MASLQTAMADPFSLWNETPEASELKVGEDQCEKIRVEMAAPSA</sequence>
<evidence type="ECO:0000313" key="2">
    <source>
        <dbReference type="Proteomes" id="UP000003494"/>
    </source>
</evidence>
<proteinExistence type="predicted"/>